<name>A0AA39SL87_ACESA</name>
<sequence length="118" mass="13141">MEKTECFGKALQRSTQATYRKMHHMLQPIPPLWRISLSSTAGAPQSKRWKKKLWPGVSGFFGGGAAAMIARLFSGGGGGYGCWLSWRSILDPRDGSGGEDPFSVESEVYKHFWLRDCD</sequence>
<comment type="caution">
    <text evidence="1">The sequence shown here is derived from an EMBL/GenBank/DDBJ whole genome shotgun (WGS) entry which is preliminary data.</text>
</comment>
<keyword evidence="2" id="KW-1185">Reference proteome</keyword>
<dbReference type="EMBL" id="JAUESC010000380">
    <property type="protein sequence ID" value="KAK0593343.1"/>
    <property type="molecule type" value="Genomic_DNA"/>
</dbReference>
<protein>
    <submittedName>
        <fullName evidence="1">Uncharacterized protein</fullName>
    </submittedName>
</protein>
<reference evidence="1" key="1">
    <citation type="journal article" date="2022" name="Plant J.">
        <title>Strategies of tolerance reflected in two North American maple genomes.</title>
        <authorList>
            <person name="McEvoy S.L."/>
            <person name="Sezen U.U."/>
            <person name="Trouern-Trend A."/>
            <person name="McMahon S.M."/>
            <person name="Schaberg P.G."/>
            <person name="Yang J."/>
            <person name="Wegrzyn J.L."/>
            <person name="Swenson N.G."/>
        </authorList>
    </citation>
    <scope>NUCLEOTIDE SEQUENCE</scope>
    <source>
        <strain evidence="1">NS2018</strain>
    </source>
</reference>
<organism evidence="1 2">
    <name type="scientific">Acer saccharum</name>
    <name type="common">Sugar maple</name>
    <dbReference type="NCBI Taxonomy" id="4024"/>
    <lineage>
        <taxon>Eukaryota</taxon>
        <taxon>Viridiplantae</taxon>
        <taxon>Streptophyta</taxon>
        <taxon>Embryophyta</taxon>
        <taxon>Tracheophyta</taxon>
        <taxon>Spermatophyta</taxon>
        <taxon>Magnoliopsida</taxon>
        <taxon>eudicotyledons</taxon>
        <taxon>Gunneridae</taxon>
        <taxon>Pentapetalae</taxon>
        <taxon>rosids</taxon>
        <taxon>malvids</taxon>
        <taxon>Sapindales</taxon>
        <taxon>Sapindaceae</taxon>
        <taxon>Hippocastanoideae</taxon>
        <taxon>Acereae</taxon>
        <taxon>Acer</taxon>
    </lineage>
</organism>
<evidence type="ECO:0000313" key="1">
    <source>
        <dbReference type="EMBL" id="KAK0593343.1"/>
    </source>
</evidence>
<reference evidence="1" key="2">
    <citation type="submission" date="2023-06" db="EMBL/GenBank/DDBJ databases">
        <authorList>
            <person name="Swenson N.G."/>
            <person name="Wegrzyn J.L."/>
            <person name="Mcevoy S.L."/>
        </authorList>
    </citation>
    <scope>NUCLEOTIDE SEQUENCE</scope>
    <source>
        <strain evidence="1">NS2018</strain>
        <tissue evidence="1">Leaf</tissue>
    </source>
</reference>
<proteinExistence type="predicted"/>
<accession>A0AA39SL87</accession>
<dbReference type="AlphaFoldDB" id="A0AA39SL87"/>
<gene>
    <name evidence="1" type="ORF">LWI29_035047</name>
</gene>
<evidence type="ECO:0000313" key="2">
    <source>
        <dbReference type="Proteomes" id="UP001168877"/>
    </source>
</evidence>
<dbReference type="Proteomes" id="UP001168877">
    <property type="component" value="Unassembled WGS sequence"/>
</dbReference>